<organism evidence="2 3">
    <name type="scientific">Salinisphaera aquimarina</name>
    <dbReference type="NCBI Taxonomy" id="2094031"/>
    <lineage>
        <taxon>Bacteria</taxon>
        <taxon>Pseudomonadati</taxon>
        <taxon>Pseudomonadota</taxon>
        <taxon>Gammaproteobacteria</taxon>
        <taxon>Salinisphaerales</taxon>
        <taxon>Salinisphaeraceae</taxon>
        <taxon>Salinisphaera</taxon>
    </lineage>
</organism>
<name>A0ABV7EMX6_9GAMM</name>
<accession>A0ABV7EMX6</accession>
<evidence type="ECO:0000313" key="3">
    <source>
        <dbReference type="Proteomes" id="UP001595462"/>
    </source>
</evidence>
<keyword evidence="1" id="KW-0472">Membrane</keyword>
<feature type="transmembrane region" description="Helical" evidence="1">
    <location>
        <begin position="56"/>
        <end position="78"/>
    </location>
</feature>
<dbReference type="RefSeq" id="WP_380688742.1">
    <property type="nucleotide sequence ID" value="NZ_JBHRSS010000003.1"/>
</dbReference>
<gene>
    <name evidence="2" type="ORF">ACFOSU_09325</name>
</gene>
<keyword evidence="3" id="KW-1185">Reference proteome</keyword>
<reference evidence="3" key="1">
    <citation type="journal article" date="2019" name="Int. J. Syst. Evol. Microbiol.">
        <title>The Global Catalogue of Microorganisms (GCM) 10K type strain sequencing project: providing services to taxonomists for standard genome sequencing and annotation.</title>
        <authorList>
            <consortium name="The Broad Institute Genomics Platform"/>
            <consortium name="The Broad Institute Genome Sequencing Center for Infectious Disease"/>
            <person name="Wu L."/>
            <person name="Ma J."/>
        </authorList>
    </citation>
    <scope>NUCLEOTIDE SEQUENCE [LARGE SCALE GENOMIC DNA]</scope>
    <source>
        <strain evidence="3">KCTC 52640</strain>
    </source>
</reference>
<protein>
    <submittedName>
        <fullName evidence="2">Uncharacterized protein</fullName>
    </submittedName>
</protein>
<feature type="transmembrane region" description="Helical" evidence="1">
    <location>
        <begin position="30"/>
        <end position="49"/>
    </location>
</feature>
<comment type="caution">
    <text evidence="2">The sequence shown here is derived from an EMBL/GenBank/DDBJ whole genome shotgun (WGS) entry which is preliminary data.</text>
</comment>
<dbReference type="EMBL" id="JBHRSS010000003">
    <property type="protein sequence ID" value="MFC3104093.1"/>
    <property type="molecule type" value="Genomic_DNA"/>
</dbReference>
<evidence type="ECO:0000313" key="2">
    <source>
        <dbReference type="EMBL" id="MFC3104093.1"/>
    </source>
</evidence>
<keyword evidence="1" id="KW-1133">Transmembrane helix</keyword>
<sequence>MLTLAFWLLLVAALGGLTMATLDGATRPLRLGHGAIAGLGLLALLVGALMAPGTLVWTAFGLLAVGFGAGAVLFGVVWRESAPPRLLIIGHGLINALGVVLLGVAVFS</sequence>
<proteinExistence type="predicted"/>
<feature type="transmembrane region" description="Helical" evidence="1">
    <location>
        <begin position="84"/>
        <end position="107"/>
    </location>
</feature>
<evidence type="ECO:0000256" key="1">
    <source>
        <dbReference type="SAM" id="Phobius"/>
    </source>
</evidence>
<keyword evidence="1" id="KW-0812">Transmembrane</keyword>
<dbReference type="Proteomes" id="UP001595462">
    <property type="component" value="Unassembled WGS sequence"/>
</dbReference>